<dbReference type="InterPro" id="IPR011663">
    <property type="entry name" value="UTRA"/>
</dbReference>
<evidence type="ECO:0000313" key="5">
    <source>
        <dbReference type="EMBL" id="SMP18880.1"/>
    </source>
</evidence>
<dbReference type="GO" id="GO:0045892">
    <property type="term" value="P:negative regulation of DNA-templated transcription"/>
    <property type="evidence" value="ECO:0007669"/>
    <property type="project" value="TreeGrafter"/>
</dbReference>
<accession>A0AA46AFG3</accession>
<organism evidence="5 6">
    <name type="scientific">Laceyella tengchongensis</name>
    <dbReference type="NCBI Taxonomy" id="574699"/>
    <lineage>
        <taxon>Bacteria</taxon>
        <taxon>Bacillati</taxon>
        <taxon>Bacillota</taxon>
        <taxon>Bacilli</taxon>
        <taxon>Bacillales</taxon>
        <taxon>Thermoactinomycetaceae</taxon>
        <taxon>Laceyella</taxon>
    </lineage>
</organism>
<dbReference type="PROSITE" id="PS50949">
    <property type="entry name" value="HTH_GNTR"/>
    <property type="match status" value="1"/>
</dbReference>
<dbReference type="InterPro" id="IPR028978">
    <property type="entry name" value="Chorismate_lyase_/UTRA_dom_sf"/>
</dbReference>
<dbReference type="Gene3D" id="3.40.1410.10">
    <property type="entry name" value="Chorismate lyase-like"/>
    <property type="match status" value="1"/>
</dbReference>
<evidence type="ECO:0000256" key="1">
    <source>
        <dbReference type="ARBA" id="ARBA00023015"/>
    </source>
</evidence>
<reference evidence="5" key="1">
    <citation type="submission" date="2017-05" db="EMBL/GenBank/DDBJ databases">
        <authorList>
            <person name="Varghese N."/>
            <person name="Submissions S."/>
        </authorList>
    </citation>
    <scope>NUCLEOTIDE SEQUENCE</scope>
    <source>
        <strain evidence="5">DSM 45262</strain>
    </source>
</reference>
<dbReference type="PANTHER" id="PTHR44846">
    <property type="entry name" value="MANNOSYL-D-GLYCERATE TRANSPORT/METABOLISM SYSTEM REPRESSOR MNGR-RELATED"/>
    <property type="match status" value="1"/>
</dbReference>
<dbReference type="PRINTS" id="PR00035">
    <property type="entry name" value="HTHGNTR"/>
</dbReference>
<keyword evidence="6" id="KW-1185">Reference proteome</keyword>
<dbReference type="SUPFAM" id="SSF46785">
    <property type="entry name" value="Winged helix' DNA-binding domain"/>
    <property type="match status" value="1"/>
</dbReference>
<dbReference type="Proteomes" id="UP001157946">
    <property type="component" value="Unassembled WGS sequence"/>
</dbReference>
<proteinExistence type="predicted"/>
<name>A0AA46AFG3_9BACL</name>
<dbReference type="InterPro" id="IPR000524">
    <property type="entry name" value="Tscrpt_reg_HTH_GntR"/>
</dbReference>
<dbReference type="GO" id="GO:0003677">
    <property type="term" value="F:DNA binding"/>
    <property type="evidence" value="ECO:0007669"/>
    <property type="project" value="UniProtKB-KW"/>
</dbReference>
<dbReference type="SUPFAM" id="SSF64288">
    <property type="entry name" value="Chorismate lyase-like"/>
    <property type="match status" value="1"/>
</dbReference>
<dbReference type="GO" id="GO:0003700">
    <property type="term" value="F:DNA-binding transcription factor activity"/>
    <property type="evidence" value="ECO:0007669"/>
    <property type="project" value="InterPro"/>
</dbReference>
<comment type="caution">
    <text evidence="5">The sequence shown here is derived from an EMBL/GenBank/DDBJ whole genome shotgun (WGS) entry which is preliminary data.</text>
</comment>
<dbReference type="Gene3D" id="1.10.10.10">
    <property type="entry name" value="Winged helix-like DNA-binding domain superfamily/Winged helix DNA-binding domain"/>
    <property type="match status" value="1"/>
</dbReference>
<keyword evidence="3" id="KW-0804">Transcription</keyword>
<sequence>MVKNQRMRKVLKNSPVPLYYQLKEIIQEMIDNDQLKPGDAIPPERELCEIHQISRMTARKAIIALVNEGVLYREQGKGTFVAEPKPKHLITRLKGFTEEMEEQGLSVETRMLNFSVMDATLNLKRNLRMPPHHEQVVEVKRLRIVDGEPLALETVWLDEQKVPGLSQEMLEGQSLYTVLRDHYQYQPMYARQTIEPVLTDEYESQLLGLPNHSLAILFQRTTYMGQDQVMEYTRCIYRTDRYKYEIFLQP</sequence>
<dbReference type="InterPro" id="IPR036388">
    <property type="entry name" value="WH-like_DNA-bd_sf"/>
</dbReference>
<dbReference type="InterPro" id="IPR036390">
    <property type="entry name" value="WH_DNA-bd_sf"/>
</dbReference>
<keyword evidence="2" id="KW-0238">DNA-binding</keyword>
<dbReference type="SMART" id="SM00866">
    <property type="entry name" value="UTRA"/>
    <property type="match status" value="1"/>
</dbReference>
<gene>
    <name evidence="5" type="ORF">SAMN06265361_103226</name>
</gene>
<dbReference type="PANTHER" id="PTHR44846:SF1">
    <property type="entry name" value="MANNOSYL-D-GLYCERATE TRANSPORT_METABOLISM SYSTEM REPRESSOR MNGR-RELATED"/>
    <property type="match status" value="1"/>
</dbReference>
<evidence type="ECO:0000259" key="4">
    <source>
        <dbReference type="PROSITE" id="PS50949"/>
    </source>
</evidence>
<dbReference type="Pfam" id="PF07702">
    <property type="entry name" value="UTRA"/>
    <property type="match status" value="1"/>
</dbReference>
<evidence type="ECO:0000256" key="3">
    <source>
        <dbReference type="ARBA" id="ARBA00023163"/>
    </source>
</evidence>
<protein>
    <submittedName>
        <fullName evidence="5">Transcriptional regulator, GntR family</fullName>
    </submittedName>
</protein>
<dbReference type="Pfam" id="PF00392">
    <property type="entry name" value="GntR"/>
    <property type="match status" value="1"/>
</dbReference>
<dbReference type="AlphaFoldDB" id="A0AA46AFG3"/>
<evidence type="ECO:0000256" key="2">
    <source>
        <dbReference type="ARBA" id="ARBA00023125"/>
    </source>
</evidence>
<dbReference type="InterPro" id="IPR050679">
    <property type="entry name" value="Bact_HTH_transcr_reg"/>
</dbReference>
<feature type="domain" description="HTH gntR-type" evidence="4">
    <location>
        <begin position="16"/>
        <end position="84"/>
    </location>
</feature>
<evidence type="ECO:0000313" key="6">
    <source>
        <dbReference type="Proteomes" id="UP001157946"/>
    </source>
</evidence>
<dbReference type="SMART" id="SM00345">
    <property type="entry name" value="HTH_GNTR"/>
    <property type="match status" value="1"/>
</dbReference>
<dbReference type="FunFam" id="1.10.10.10:FF:000079">
    <property type="entry name" value="GntR family transcriptional regulator"/>
    <property type="match status" value="1"/>
</dbReference>
<keyword evidence="1" id="KW-0805">Transcription regulation</keyword>
<dbReference type="CDD" id="cd07377">
    <property type="entry name" value="WHTH_GntR"/>
    <property type="match status" value="1"/>
</dbReference>
<dbReference type="EMBL" id="FXTU01000003">
    <property type="protein sequence ID" value="SMP18880.1"/>
    <property type="molecule type" value="Genomic_DNA"/>
</dbReference>